<gene>
    <name evidence="1" type="ordered locus">CPS_2011</name>
</gene>
<dbReference type="KEGG" id="cps:CPS_2011"/>
<organism evidence="1 2">
    <name type="scientific">Colwellia psychrerythraea (strain 34H / ATCC BAA-681)</name>
    <name type="common">Vibrio psychroerythus</name>
    <dbReference type="NCBI Taxonomy" id="167879"/>
    <lineage>
        <taxon>Bacteria</taxon>
        <taxon>Pseudomonadati</taxon>
        <taxon>Pseudomonadota</taxon>
        <taxon>Gammaproteobacteria</taxon>
        <taxon>Alteromonadales</taxon>
        <taxon>Colwelliaceae</taxon>
        <taxon>Colwellia</taxon>
    </lineage>
</organism>
<reference evidence="1" key="1">
    <citation type="journal article" date="2005" name="Proc. Natl. Acad. Sci. U.S.A.">
        <title>The psychrophilic lifestyle as revealed by the genome sequence of Colwellia psychrerythraea 34H through genomic and proteomic analyses.</title>
        <authorList>
            <person name="Methe B.A."/>
            <person name="Nelson K.E."/>
            <person name="Deming J.W."/>
            <person name="Momen B."/>
            <person name="Melamud E."/>
            <person name="Zhang X."/>
            <person name="Moult J."/>
            <person name="Madupu R."/>
            <person name="Nelson W.C."/>
            <person name="Dodson R.J."/>
            <person name="Brinkac L.M."/>
            <person name="Daugherty S.C."/>
            <person name="Durkin A.S."/>
            <person name="DeBoy R.T."/>
            <person name="Kolonay J.F."/>
            <person name="Sullivan S.A."/>
            <person name="Zhou L."/>
            <person name="Davidsen T.M."/>
            <person name="Wu M."/>
            <person name="Huston A.L."/>
            <person name="Lewis M."/>
            <person name="Weaver B."/>
            <person name="Weidman J.F."/>
            <person name="Khouri H."/>
            <person name="Utterback T.R."/>
            <person name="Feldblyum T.V."/>
            <person name="Fraser C.M."/>
        </authorList>
    </citation>
    <scope>NUCLEOTIDE SEQUENCE [LARGE SCALE GENOMIC DNA]</scope>
    <source>
        <strain evidence="1">34H</strain>
    </source>
</reference>
<accession>Q483M5</accession>
<protein>
    <recommendedName>
        <fullName evidence="3">Transposase</fullName>
    </recommendedName>
</protein>
<dbReference type="STRING" id="167879.CPS_2011"/>
<sequence>MYIPVPFEDARFRKPKQRAGLETLYAGLLISTIE</sequence>
<dbReference type="HOGENOM" id="CLU_3373160_0_0_6"/>
<dbReference type="EMBL" id="CP000083">
    <property type="protein sequence ID" value="AAZ27053.1"/>
    <property type="molecule type" value="Genomic_DNA"/>
</dbReference>
<evidence type="ECO:0000313" key="2">
    <source>
        <dbReference type="Proteomes" id="UP000000547"/>
    </source>
</evidence>
<evidence type="ECO:0008006" key="3">
    <source>
        <dbReference type="Google" id="ProtNLM"/>
    </source>
</evidence>
<dbReference type="Proteomes" id="UP000000547">
    <property type="component" value="Chromosome"/>
</dbReference>
<proteinExistence type="predicted"/>
<name>Q483M5_COLP3</name>
<evidence type="ECO:0000313" key="1">
    <source>
        <dbReference type="EMBL" id="AAZ27053.1"/>
    </source>
</evidence>
<dbReference type="AlphaFoldDB" id="Q483M5"/>